<dbReference type="InterPro" id="IPR036440">
    <property type="entry name" value="Peptidase_C15-like_sf"/>
</dbReference>
<evidence type="ECO:0000313" key="2">
    <source>
        <dbReference type="Proteomes" id="UP000199181"/>
    </source>
</evidence>
<name>A0A1I0B1U0_9BACT</name>
<dbReference type="Proteomes" id="UP000199181">
    <property type="component" value="Unassembled WGS sequence"/>
</dbReference>
<organism evidence="1 2">
    <name type="scientific">Stigmatella erecta</name>
    <dbReference type="NCBI Taxonomy" id="83460"/>
    <lineage>
        <taxon>Bacteria</taxon>
        <taxon>Pseudomonadati</taxon>
        <taxon>Myxococcota</taxon>
        <taxon>Myxococcia</taxon>
        <taxon>Myxococcales</taxon>
        <taxon>Cystobacterineae</taxon>
        <taxon>Archangiaceae</taxon>
        <taxon>Stigmatella</taxon>
    </lineage>
</organism>
<proteinExistence type="predicted"/>
<gene>
    <name evidence="1" type="ORF">SAMN05443639_101889</name>
</gene>
<dbReference type="RefSeq" id="WP_143075970.1">
    <property type="nucleotide sequence ID" value="NZ_FOIJ01000001.1"/>
</dbReference>
<dbReference type="EMBL" id="FOIJ01000001">
    <property type="protein sequence ID" value="SET00805.1"/>
    <property type="molecule type" value="Genomic_DNA"/>
</dbReference>
<dbReference type="AlphaFoldDB" id="A0A1I0B1U0"/>
<sequence length="663" mass="73082">MSVHKKSAKGEEAWKRIASRRTVRINVRFSSFTVMRGIDLLENEAKHRISGNLVLTRLDRESSALIKERLLHELYEFATGIRLDLQLGMTRSSPKEIQQHLADAFQRGALVALKTENLVKPGEYKQDTNWASTITNVALDKDSLEDLCADKKTEGLQKRFGATLHNIAMWVKKDELRNADGPKSVDTISADVRPQALEFAKAAGLRLWQLARMTLRAARAAHSNSTNNPNLLGHKNHFDPLYLMRHAIRVEGGIALKINEGRLASYTPSKTHPLSSLFLDMEQEFDRAARGISDVDFDVDENGKKLSPAEVRVILTGFDPFDSKPPTIDVWNPTGPAMLALDGYRGDPPNNCFRVQTMIFPVSFTQFEGGTAASCVQPSIVESALREHLANIHAIITVSESDQFQIEPCAVGVQLNLSQGSGEDWDQVHHVAGKEGPVDLERVPAGTPSGPLGALLYQDQRAQKVWDLLPPEFKQSPKSAQSTPDPKSNLKRIALSNKVTLVFQDEQECKSAFKDLLNLKLVAGAQNDLQQNPDDGSCLDLLSAKAVNLVFSLRGKTPGAPQNSSISDNQSASTTVLNFTAAGKTYSATVYEGPGGNYLSNGVSYRVRRLLDEEGKTKQIITFHVHTNYHKDLSESPESLIEGLKMIVKTLAENYESLVSLAP</sequence>
<evidence type="ECO:0000313" key="1">
    <source>
        <dbReference type="EMBL" id="SET00805.1"/>
    </source>
</evidence>
<keyword evidence="2" id="KW-1185">Reference proteome</keyword>
<dbReference type="SUPFAM" id="SSF53182">
    <property type="entry name" value="Pyrrolidone carboxyl peptidase (pyroglutamate aminopeptidase)"/>
    <property type="match status" value="1"/>
</dbReference>
<accession>A0A1I0B1U0</accession>
<protein>
    <submittedName>
        <fullName evidence="1">Uncharacterized protein</fullName>
    </submittedName>
</protein>
<dbReference type="Gene3D" id="3.40.630.20">
    <property type="entry name" value="Peptidase C15, pyroglutamyl peptidase I-like"/>
    <property type="match status" value="1"/>
</dbReference>
<reference evidence="2" key="1">
    <citation type="submission" date="2016-10" db="EMBL/GenBank/DDBJ databases">
        <authorList>
            <person name="Varghese N."/>
            <person name="Submissions S."/>
        </authorList>
    </citation>
    <scope>NUCLEOTIDE SEQUENCE [LARGE SCALE GENOMIC DNA]</scope>
    <source>
        <strain evidence="2">DSM 16858</strain>
    </source>
</reference>